<feature type="domain" description="No apical meristem-associated C-terminal" evidence="3">
    <location>
        <begin position="239"/>
        <end position="366"/>
    </location>
</feature>
<feature type="compositionally biased region" description="Basic and acidic residues" evidence="2">
    <location>
        <begin position="258"/>
        <end position="269"/>
    </location>
</feature>
<evidence type="ECO:0000256" key="1">
    <source>
        <dbReference type="SAM" id="Coils"/>
    </source>
</evidence>
<reference evidence="4" key="1">
    <citation type="submission" date="2015-06" db="UniProtKB">
        <authorList>
            <consortium name="EnsemblPlants"/>
        </authorList>
    </citation>
    <scope>IDENTIFICATION</scope>
</reference>
<evidence type="ECO:0000259" key="3">
    <source>
        <dbReference type="Pfam" id="PF14303"/>
    </source>
</evidence>
<feature type="compositionally biased region" description="Basic and acidic residues" evidence="2">
    <location>
        <begin position="1"/>
        <end position="11"/>
    </location>
</feature>
<dbReference type="InterPro" id="IPR029466">
    <property type="entry name" value="NAM-associated_C"/>
</dbReference>
<dbReference type="Pfam" id="PF14303">
    <property type="entry name" value="NAM-associated"/>
    <property type="match status" value="1"/>
</dbReference>
<dbReference type="AlphaFoldDB" id="R7W8T5"/>
<feature type="region of interest" description="Disordered" evidence="2">
    <location>
        <begin position="234"/>
        <end position="275"/>
    </location>
</feature>
<dbReference type="EnsemblPlants" id="EMT15155">
    <property type="protein sequence ID" value="EMT15155"/>
    <property type="gene ID" value="F775_01142"/>
</dbReference>
<protein>
    <recommendedName>
        <fullName evidence="3">No apical meristem-associated C-terminal domain-containing protein</fullName>
    </recommendedName>
</protein>
<organism evidence="4">
    <name type="scientific">Aegilops tauschii</name>
    <name type="common">Tausch's goatgrass</name>
    <name type="synonym">Aegilops squarrosa</name>
    <dbReference type="NCBI Taxonomy" id="37682"/>
    <lineage>
        <taxon>Eukaryota</taxon>
        <taxon>Viridiplantae</taxon>
        <taxon>Streptophyta</taxon>
        <taxon>Embryophyta</taxon>
        <taxon>Tracheophyta</taxon>
        <taxon>Spermatophyta</taxon>
        <taxon>Magnoliopsida</taxon>
        <taxon>Liliopsida</taxon>
        <taxon>Poales</taxon>
        <taxon>Poaceae</taxon>
        <taxon>BOP clade</taxon>
        <taxon>Pooideae</taxon>
        <taxon>Triticodae</taxon>
        <taxon>Triticeae</taxon>
        <taxon>Triticinae</taxon>
        <taxon>Aegilops</taxon>
    </lineage>
</organism>
<keyword evidence="1" id="KW-0175">Coiled coil</keyword>
<feature type="compositionally biased region" description="Polar residues" evidence="2">
    <location>
        <begin position="242"/>
        <end position="256"/>
    </location>
</feature>
<proteinExistence type="predicted"/>
<name>R7W8T5_AEGTA</name>
<dbReference type="PANTHER" id="PTHR45125:SF28">
    <property type="entry name" value="OS02G0603500 PROTEIN"/>
    <property type="match status" value="1"/>
</dbReference>
<sequence length="372" mass="42898">MGLEEEKRNQSEELVPARGTQVPMDADQSFLVTRGFGYMQTQPESPIGEQATPSTQHQATPSTQQRSAIIEKGKSNKGKNWSSDEDKVLIAAWANTSLDIVGTDQNRDAYWARISEYYNTHKESSWPERNPNAINCRYTLINRETSKFCGCLQQILNKEESGRTIAENSLQSIQSGRQENLKLLLRNKRKPLMKVQAEPPMIRQMHPRYALMQPRYTLMLLNMRKDLMVLRRTREVKPNDPSDASSVRTDATSIHTNALEHEKRPDGVKKDKRGKANENACKLSLETVWAAKQEKDEIKEAARNARYAQQFELRKEEIALRKKEDARNEREDARRQFELDERVMLIDTSGMTDVQKQFYQAKQNEILARGLE</sequence>
<feature type="region of interest" description="Disordered" evidence="2">
    <location>
        <begin position="1"/>
        <end position="81"/>
    </location>
</feature>
<accession>R7W8T5</accession>
<evidence type="ECO:0000256" key="2">
    <source>
        <dbReference type="SAM" id="MobiDB-lite"/>
    </source>
</evidence>
<dbReference type="PANTHER" id="PTHR45125">
    <property type="entry name" value="F21J9.4-RELATED"/>
    <property type="match status" value="1"/>
</dbReference>
<feature type="compositionally biased region" description="Polar residues" evidence="2">
    <location>
        <begin position="51"/>
        <end position="67"/>
    </location>
</feature>
<evidence type="ECO:0000313" key="4">
    <source>
        <dbReference type="EnsemblPlants" id="EMT15155"/>
    </source>
</evidence>
<feature type="coiled-coil region" evidence="1">
    <location>
        <begin position="316"/>
        <end position="343"/>
    </location>
</feature>